<name>A0AAE9CC00_9CAUD</name>
<accession>A0AAE9CC00</accession>
<dbReference type="Proteomes" id="UP000827753">
    <property type="component" value="Segment"/>
</dbReference>
<evidence type="ECO:0000313" key="1">
    <source>
        <dbReference type="EMBL" id="UGO48012.1"/>
    </source>
</evidence>
<gene>
    <name evidence="1" type="ORF">MRDARSEY_180</name>
</gene>
<organism evidence="1 2">
    <name type="scientific">Bacillus phage vB_BanS_MrDarsey</name>
    <dbReference type="NCBI Taxonomy" id="2894787"/>
    <lineage>
        <taxon>Viruses</taxon>
        <taxon>Duplodnaviria</taxon>
        <taxon>Heunggongvirae</taxon>
        <taxon>Uroviricota</taxon>
        <taxon>Caudoviricetes</taxon>
        <taxon>Joanripponvirinae</taxon>
        <taxon>Tsamsavirus</taxon>
        <taxon>Tsamsavirus mrdarsey</taxon>
    </lineage>
</organism>
<sequence>MNMWERLKFNIKDTFKKTEPVIEKEPEVKEKEPEEIIVTVPARVAGVYNLYSEYTKKDYFSYQRMERVDYEIWCIHMNVKAMVELTVNGVKSRFKIEDTVELIEGKYGEDSLYKFFMSRTDERKKELIEEGLNKLVIKTFNENKLKDYKEQFQNLGKVEFDIKIEVNEEKLQK</sequence>
<evidence type="ECO:0000313" key="2">
    <source>
        <dbReference type="Proteomes" id="UP000827753"/>
    </source>
</evidence>
<dbReference type="EMBL" id="OK499987">
    <property type="protein sequence ID" value="UGO48012.1"/>
    <property type="molecule type" value="Genomic_DNA"/>
</dbReference>
<keyword evidence="2" id="KW-1185">Reference proteome</keyword>
<reference evidence="1 2" key="1">
    <citation type="submission" date="2021-10" db="EMBL/GenBank/DDBJ databases">
        <authorList>
            <person name="Lavering E.D."/>
            <person name="James R."/>
            <person name="Fairholm J.D."/>
            <person name="Ogilvie B.H."/>
            <person name="Thurgood T.L."/>
            <person name="Robison R.A."/>
            <person name="Grose J.H."/>
        </authorList>
    </citation>
    <scope>NUCLEOTIDE SEQUENCE [LARGE SCALE GENOMIC DNA]</scope>
</reference>
<proteinExistence type="predicted"/>
<protein>
    <submittedName>
        <fullName evidence="1">Uncharacterized protein</fullName>
    </submittedName>
</protein>